<dbReference type="Proteomes" id="UP000610966">
    <property type="component" value="Unassembled WGS sequence"/>
</dbReference>
<dbReference type="AlphaFoldDB" id="A0A8J3RH02"/>
<proteinExistence type="predicted"/>
<accession>A0A8J3RH02</accession>
<reference evidence="2" key="1">
    <citation type="submission" date="2021-01" db="EMBL/GenBank/DDBJ databases">
        <title>Whole genome shotgun sequence of Sphaerimonospora thailandensis NBRC 107569.</title>
        <authorList>
            <person name="Komaki H."/>
            <person name="Tamura T."/>
        </authorList>
    </citation>
    <scope>NUCLEOTIDE SEQUENCE</scope>
    <source>
        <strain evidence="2">NBRC 107569</strain>
    </source>
</reference>
<dbReference type="Pfam" id="PF19760">
    <property type="entry name" value="DUF6247"/>
    <property type="match status" value="1"/>
</dbReference>
<organism evidence="2 3">
    <name type="scientific">Sphaerimonospora thailandensis</name>
    <dbReference type="NCBI Taxonomy" id="795644"/>
    <lineage>
        <taxon>Bacteria</taxon>
        <taxon>Bacillati</taxon>
        <taxon>Actinomycetota</taxon>
        <taxon>Actinomycetes</taxon>
        <taxon>Streptosporangiales</taxon>
        <taxon>Streptosporangiaceae</taxon>
        <taxon>Sphaerimonospora</taxon>
    </lineage>
</organism>
<dbReference type="RefSeq" id="WP_204019153.1">
    <property type="nucleotide sequence ID" value="NZ_BOOG01000107.1"/>
</dbReference>
<gene>
    <name evidence="2" type="ORF">Mth01_57770</name>
</gene>
<evidence type="ECO:0000256" key="1">
    <source>
        <dbReference type="SAM" id="MobiDB-lite"/>
    </source>
</evidence>
<dbReference type="InterPro" id="IPR046214">
    <property type="entry name" value="DUF6247"/>
</dbReference>
<feature type="region of interest" description="Disordered" evidence="1">
    <location>
        <begin position="1"/>
        <end position="27"/>
    </location>
</feature>
<evidence type="ECO:0000313" key="3">
    <source>
        <dbReference type="Proteomes" id="UP000610966"/>
    </source>
</evidence>
<sequence>MTAQHQEPGSIGRTPQQIRTSLRDDRSPRAIRAALPIEDLDAFDRQYRKALRTAADDLDLTPLHECVESWWRHAVLRADPVAYQDMIDQAEEVQRRVESGEPTGGMAWEEAEARLRRRISAGQ</sequence>
<keyword evidence="3" id="KW-1185">Reference proteome</keyword>
<evidence type="ECO:0000313" key="2">
    <source>
        <dbReference type="EMBL" id="GIH73524.1"/>
    </source>
</evidence>
<feature type="compositionally biased region" description="Polar residues" evidence="1">
    <location>
        <begin position="1"/>
        <end position="20"/>
    </location>
</feature>
<comment type="caution">
    <text evidence="2">The sequence shown here is derived from an EMBL/GenBank/DDBJ whole genome shotgun (WGS) entry which is preliminary data.</text>
</comment>
<name>A0A8J3RH02_9ACTN</name>
<protein>
    <submittedName>
        <fullName evidence="2">Uncharacterized protein</fullName>
    </submittedName>
</protein>
<dbReference type="EMBL" id="BOOG01000107">
    <property type="protein sequence ID" value="GIH73524.1"/>
    <property type="molecule type" value="Genomic_DNA"/>
</dbReference>